<dbReference type="PANTHER" id="PTHR45931">
    <property type="entry name" value="SI:CH211-59O9.10"/>
    <property type="match status" value="1"/>
</dbReference>
<dbReference type="OMA" id="HESCIMS"/>
<keyword evidence="3" id="KW-0862">Zinc</keyword>
<keyword evidence="5" id="KW-1133">Transmembrane helix</keyword>
<sequence length="290" mass="34519">MQMQETQLYRKSANHFNVSNSLQLLYCFTKITFGIYLILPTQLCDYNSFSEFYQQNPLHQWIVWIVIHSFLNTLLYFNQIVYMNVEENRHNLALKLGQIRDQEEQFQAHFIEDSKQISILTRQIKYEVQKSVLCGKWYNRILGIINQLLFIFGLNIFLSQETTRIGCEYYQYYFMCTILILSIYSYIDLYIIAIFCILFSPFLILFLIYYCVSHCTKRQQRIEAMERLNIQSYKPNCVEGDPECAICRCAYELGESILTLTCSKFHHFHESCIMSWMNVNSTCPLCRKAI</sequence>
<evidence type="ECO:0000256" key="1">
    <source>
        <dbReference type="ARBA" id="ARBA00022723"/>
    </source>
</evidence>
<evidence type="ECO:0000313" key="8">
    <source>
        <dbReference type="Proteomes" id="UP000688137"/>
    </source>
</evidence>
<organism evidence="7 8">
    <name type="scientific">Paramecium primaurelia</name>
    <dbReference type="NCBI Taxonomy" id="5886"/>
    <lineage>
        <taxon>Eukaryota</taxon>
        <taxon>Sar</taxon>
        <taxon>Alveolata</taxon>
        <taxon>Ciliophora</taxon>
        <taxon>Intramacronucleata</taxon>
        <taxon>Oligohymenophorea</taxon>
        <taxon>Peniculida</taxon>
        <taxon>Parameciidae</taxon>
        <taxon>Paramecium</taxon>
    </lineage>
</organism>
<feature type="domain" description="RING-type" evidence="6">
    <location>
        <begin position="244"/>
        <end position="287"/>
    </location>
</feature>
<dbReference type="GO" id="GO:0005634">
    <property type="term" value="C:nucleus"/>
    <property type="evidence" value="ECO:0007669"/>
    <property type="project" value="TreeGrafter"/>
</dbReference>
<accession>A0A8S1PU36</accession>
<name>A0A8S1PU36_PARPR</name>
<dbReference type="EMBL" id="CAJJDM010000132">
    <property type="protein sequence ID" value="CAD8106108.1"/>
    <property type="molecule type" value="Genomic_DNA"/>
</dbReference>
<feature type="transmembrane region" description="Helical" evidence="5">
    <location>
        <begin position="170"/>
        <end position="186"/>
    </location>
</feature>
<gene>
    <name evidence="7" type="ORF">PPRIM_AZ9-3.1.T1290105</name>
</gene>
<feature type="transmembrane region" description="Helical" evidence="5">
    <location>
        <begin position="192"/>
        <end position="212"/>
    </location>
</feature>
<evidence type="ECO:0000259" key="6">
    <source>
        <dbReference type="PROSITE" id="PS50089"/>
    </source>
</evidence>
<proteinExistence type="predicted"/>
<keyword evidence="5" id="KW-0812">Transmembrane</keyword>
<feature type="transmembrane region" description="Helical" evidence="5">
    <location>
        <begin position="61"/>
        <end position="82"/>
    </location>
</feature>
<dbReference type="GO" id="GO:0008270">
    <property type="term" value="F:zinc ion binding"/>
    <property type="evidence" value="ECO:0007669"/>
    <property type="project" value="UniProtKB-KW"/>
</dbReference>
<evidence type="ECO:0000256" key="5">
    <source>
        <dbReference type="SAM" id="Phobius"/>
    </source>
</evidence>
<dbReference type="AlphaFoldDB" id="A0A8S1PU36"/>
<evidence type="ECO:0000256" key="2">
    <source>
        <dbReference type="ARBA" id="ARBA00022771"/>
    </source>
</evidence>
<evidence type="ECO:0000256" key="4">
    <source>
        <dbReference type="PROSITE-ProRule" id="PRU00175"/>
    </source>
</evidence>
<dbReference type="InterPro" id="IPR051834">
    <property type="entry name" value="RING_finger_E3_ligase"/>
</dbReference>
<dbReference type="Proteomes" id="UP000688137">
    <property type="component" value="Unassembled WGS sequence"/>
</dbReference>
<keyword evidence="2 4" id="KW-0863">Zinc-finger</keyword>
<comment type="caution">
    <text evidence="7">The sequence shown here is derived from an EMBL/GenBank/DDBJ whole genome shotgun (WGS) entry which is preliminary data.</text>
</comment>
<dbReference type="InterPro" id="IPR001841">
    <property type="entry name" value="Znf_RING"/>
</dbReference>
<reference evidence="7" key="1">
    <citation type="submission" date="2021-01" db="EMBL/GenBank/DDBJ databases">
        <authorList>
            <consortium name="Genoscope - CEA"/>
            <person name="William W."/>
        </authorList>
    </citation>
    <scope>NUCLEOTIDE SEQUENCE</scope>
</reference>
<keyword evidence="5" id="KW-0472">Membrane</keyword>
<dbReference type="GO" id="GO:0006511">
    <property type="term" value="P:ubiquitin-dependent protein catabolic process"/>
    <property type="evidence" value="ECO:0007669"/>
    <property type="project" value="TreeGrafter"/>
</dbReference>
<dbReference type="PANTHER" id="PTHR45931:SF3">
    <property type="entry name" value="RING ZINC FINGER-CONTAINING PROTEIN"/>
    <property type="match status" value="1"/>
</dbReference>
<dbReference type="PROSITE" id="PS50089">
    <property type="entry name" value="ZF_RING_2"/>
    <property type="match status" value="1"/>
</dbReference>
<evidence type="ECO:0000256" key="3">
    <source>
        <dbReference type="ARBA" id="ARBA00022833"/>
    </source>
</evidence>
<feature type="transmembrane region" description="Helical" evidence="5">
    <location>
        <begin position="20"/>
        <end position="40"/>
    </location>
</feature>
<dbReference type="Pfam" id="PF13639">
    <property type="entry name" value="zf-RING_2"/>
    <property type="match status" value="1"/>
</dbReference>
<evidence type="ECO:0000313" key="7">
    <source>
        <dbReference type="EMBL" id="CAD8106108.1"/>
    </source>
</evidence>
<protein>
    <recommendedName>
        <fullName evidence="6">RING-type domain-containing protein</fullName>
    </recommendedName>
</protein>
<keyword evidence="8" id="KW-1185">Reference proteome</keyword>
<dbReference type="GO" id="GO:0061630">
    <property type="term" value="F:ubiquitin protein ligase activity"/>
    <property type="evidence" value="ECO:0007669"/>
    <property type="project" value="TreeGrafter"/>
</dbReference>
<keyword evidence="1" id="KW-0479">Metal-binding</keyword>